<name>A0A6G1INQ2_9PLEO</name>
<organism evidence="1 2">
    <name type="scientific">Lentithecium fluviatile CBS 122367</name>
    <dbReference type="NCBI Taxonomy" id="1168545"/>
    <lineage>
        <taxon>Eukaryota</taxon>
        <taxon>Fungi</taxon>
        <taxon>Dikarya</taxon>
        <taxon>Ascomycota</taxon>
        <taxon>Pezizomycotina</taxon>
        <taxon>Dothideomycetes</taxon>
        <taxon>Pleosporomycetidae</taxon>
        <taxon>Pleosporales</taxon>
        <taxon>Massarineae</taxon>
        <taxon>Lentitheciaceae</taxon>
        <taxon>Lentithecium</taxon>
    </lineage>
</organism>
<evidence type="ECO:0000313" key="2">
    <source>
        <dbReference type="Proteomes" id="UP000799291"/>
    </source>
</evidence>
<protein>
    <recommendedName>
        <fullName evidence="3">F-box domain-containing protein</fullName>
    </recommendedName>
</protein>
<accession>A0A6G1INQ2</accession>
<dbReference type="Proteomes" id="UP000799291">
    <property type="component" value="Unassembled WGS sequence"/>
</dbReference>
<evidence type="ECO:0008006" key="3">
    <source>
        <dbReference type="Google" id="ProtNLM"/>
    </source>
</evidence>
<reference evidence="1" key="1">
    <citation type="journal article" date="2020" name="Stud. Mycol.">
        <title>101 Dothideomycetes genomes: a test case for predicting lifestyles and emergence of pathogens.</title>
        <authorList>
            <person name="Haridas S."/>
            <person name="Albert R."/>
            <person name="Binder M."/>
            <person name="Bloem J."/>
            <person name="Labutti K."/>
            <person name="Salamov A."/>
            <person name="Andreopoulos B."/>
            <person name="Baker S."/>
            <person name="Barry K."/>
            <person name="Bills G."/>
            <person name="Bluhm B."/>
            <person name="Cannon C."/>
            <person name="Castanera R."/>
            <person name="Culley D."/>
            <person name="Daum C."/>
            <person name="Ezra D."/>
            <person name="Gonzalez J."/>
            <person name="Henrissat B."/>
            <person name="Kuo A."/>
            <person name="Liang C."/>
            <person name="Lipzen A."/>
            <person name="Lutzoni F."/>
            <person name="Magnuson J."/>
            <person name="Mondo S."/>
            <person name="Nolan M."/>
            <person name="Ohm R."/>
            <person name="Pangilinan J."/>
            <person name="Park H.-J."/>
            <person name="Ramirez L."/>
            <person name="Alfaro M."/>
            <person name="Sun H."/>
            <person name="Tritt A."/>
            <person name="Yoshinaga Y."/>
            <person name="Zwiers L.-H."/>
            <person name="Turgeon B."/>
            <person name="Goodwin S."/>
            <person name="Spatafora J."/>
            <person name="Crous P."/>
            <person name="Grigoriev I."/>
        </authorList>
    </citation>
    <scope>NUCLEOTIDE SEQUENCE</scope>
    <source>
        <strain evidence="1">CBS 122367</strain>
    </source>
</reference>
<dbReference type="AlphaFoldDB" id="A0A6G1INQ2"/>
<keyword evidence="2" id="KW-1185">Reference proteome</keyword>
<proteinExistence type="predicted"/>
<evidence type="ECO:0000313" key="1">
    <source>
        <dbReference type="EMBL" id="KAF2679613.1"/>
    </source>
</evidence>
<sequence length="292" mass="34092">MTMDGKHHESFPLMHLPPELRSEVYSHLYRVKYIPITPKLVQRRVLNIYAHWSTYVVPTSLLQVSHTIKSEVEDGVRRANHHYAPEVLGDLSSGDLFNEILGSLKRAHDQDMRYLEKSESISSSLQNHVHKSMLDVATRDLATRFNNRNNIASRHPNRPWAVKPRHLRSFVEWTLLRLRRSRSVDVVFQVHIDISHPRHGMGRVHIDICENAGMLKARERAGQVVAHHPKILAARHIERAVIEDQLRAWLPRLEELGVTWEVASQDESRKRFFPVIFRRMKKSDHNEELPDN</sequence>
<gene>
    <name evidence="1" type="ORF">K458DRAFT_115356</name>
</gene>
<dbReference type="EMBL" id="MU005602">
    <property type="protein sequence ID" value="KAF2679613.1"/>
    <property type="molecule type" value="Genomic_DNA"/>
</dbReference>